<dbReference type="Gene3D" id="1.10.1220.10">
    <property type="entry name" value="Met repressor-like"/>
    <property type="match status" value="1"/>
</dbReference>
<protein>
    <submittedName>
        <fullName evidence="3">CopG family transcriptional regulator</fullName>
    </submittedName>
</protein>
<dbReference type="Proteomes" id="UP001597115">
    <property type="component" value="Unassembled WGS sequence"/>
</dbReference>
<evidence type="ECO:0000259" key="2">
    <source>
        <dbReference type="Pfam" id="PF01402"/>
    </source>
</evidence>
<dbReference type="EMBL" id="JBHUDY010000001">
    <property type="protein sequence ID" value="MFD1610862.1"/>
    <property type="molecule type" value="Genomic_DNA"/>
</dbReference>
<accession>A0ABW4I0D6</accession>
<feature type="region of interest" description="Disordered" evidence="1">
    <location>
        <begin position="1"/>
        <end position="21"/>
    </location>
</feature>
<dbReference type="InterPro" id="IPR013321">
    <property type="entry name" value="Arc_rbn_hlx_hlx"/>
</dbReference>
<comment type="caution">
    <text evidence="3">The sequence shown here is derived from an EMBL/GenBank/DDBJ whole genome shotgun (WGS) entry which is preliminary data.</text>
</comment>
<evidence type="ECO:0000256" key="1">
    <source>
        <dbReference type="SAM" id="MobiDB-lite"/>
    </source>
</evidence>
<dbReference type="CDD" id="cd21631">
    <property type="entry name" value="RHH_CopG_NikR-like"/>
    <property type="match status" value="1"/>
</dbReference>
<proteinExistence type="predicted"/>
<dbReference type="InterPro" id="IPR002145">
    <property type="entry name" value="CopG"/>
</dbReference>
<gene>
    <name evidence="3" type="ORF">ACFSCW_03495</name>
</gene>
<dbReference type="Pfam" id="PF01402">
    <property type="entry name" value="RHH_1"/>
    <property type="match status" value="1"/>
</dbReference>
<evidence type="ECO:0000313" key="3">
    <source>
        <dbReference type="EMBL" id="MFD1610862.1"/>
    </source>
</evidence>
<name>A0ABW4I0D6_9SPHN</name>
<keyword evidence="4" id="KW-1185">Reference proteome</keyword>
<sequence length="60" mass="6693">MGQKKRGRPATGESPRVPVRLSPETLARLDAFAEAESLSRSEAMRRLIERGLMMPPEKAE</sequence>
<feature type="domain" description="Ribbon-helix-helix protein CopG" evidence="2">
    <location>
        <begin position="16"/>
        <end position="50"/>
    </location>
</feature>
<reference evidence="4" key="1">
    <citation type="journal article" date="2019" name="Int. J. Syst. Evol. Microbiol.">
        <title>The Global Catalogue of Microorganisms (GCM) 10K type strain sequencing project: providing services to taxonomists for standard genome sequencing and annotation.</title>
        <authorList>
            <consortium name="The Broad Institute Genomics Platform"/>
            <consortium name="The Broad Institute Genome Sequencing Center for Infectious Disease"/>
            <person name="Wu L."/>
            <person name="Ma J."/>
        </authorList>
    </citation>
    <scope>NUCLEOTIDE SEQUENCE [LARGE SCALE GENOMIC DNA]</scope>
    <source>
        <strain evidence="4">CGMCC 1.16275</strain>
    </source>
</reference>
<organism evidence="3 4">
    <name type="scientific">Sphingomonas tabacisoli</name>
    <dbReference type="NCBI Taxonomy" id="2249466"/>
    <lineage>
        <taxon>Bacteria</taxon>
        <taxon>Pseudomonadati</taxon>
        <taxon>Pseudomonadota</taxon>
        <taxon>Alphaproteobacteria</taxon>
        <taxon>Sphingomonadales</taxon>
        <taxon>Sphingomonadaceae</taxon>
        <taxon>Sphingomonas</taxon>
    </lineage>
</organism>
<evidence type="ECO:0000313" key="4">
    <source>
        <dbReference type="Proteomes" id="UP001597115"/>
    </source>
</evidence>
<dbReference type="RefSeq" id="WP_380889996.1">
    <property type="nucleotide sequence ID" value="NZ_JBHUDY010000001.1"/>
</dbReference>